<evidence type="ECO:0000313" key="3">
    <source>
        <dbReference type="Proteomes" id="UP001198962"/>
    </source>
</evidence>
<sequence>MPVQFTKDPLPTKNQGERHIPAVLLVDTSGSMSGAPIEELNRGLREFGNALQEDSLALGRAEVCIISFNSSVETEMGFRPAVDYEAPTLSASGLTSFNEAIQAGLDAIESRKKEYKDQGVSYYRPWLFVLTDGAPTDTGLEASAKSRLQDAIRNKKVTYMPMGIGDGADTRKLQEYYPDEAAAKPVLKADAKNFKEAFVWLSASISLISKSDPNTTSQVNLPPTPSMITVGI</sequence>
<accession>A0AAE3DJH7</accession>
<protein>
    <submittedName>
        <fullName evidence="2">VWA domain-containing protein</fullName>
    </submittedName>
</protein>
<dbReference type="SUPFAM" id="SSF53300">
    <property type="entry name" value="vWA-like"/>
    <property type="match status" value="1"/>
</dbReference>
<feature type="domain" description="VWFA" evidence="1">
    <location>
        <begin position="21"/>
        <end position="205"/>
    </location>
</feature>
<dbReference type="InterPro" id="IPR011392">
    <property type="entry name" value="Tellurite-R_TerY"/>
</dbReference>
<reference evidence="2" key="1">
    <citation type="submission" date="2021-10" db="EMBL/GenBank/DDBJ databases">
        <title>Anaerobic single-cell dispensing facilitates the cultivation of human gut bacteria.</title>
        <authorList>
            <person name="Afrizal A."/>
        </authorList>
    </citation>
    <scope>NUCLEOTIDE SEQUENCE</scope>
    <source>
        <strain evidence="2">CLA-AA-H274</strain>
    </source>
</reference>
<evidence type="ECO:0000259" key="1">
    <source>
        <dbReference type="PROSITE" id="PS50234"/>
    </source>
</evidence>
<name>A0AAE3DJH7_9FIRM</name>
<dbReference type="RefSeq" id="WP_308450850.1">
    <property type="nucleotide sequence ID" value="NZ_JAJEPU010000008.1"/>
</dbReference>
<keyword evidence="3" id="KW-1185">Reference proteome</keyword>
<dbReference type="PROSITE" id="PS50234">
    <property type="entry name" value="VWFA"/>
    <property type="match status" value="1"/>
</dbReference>
<comment type="caution">
    <text evidence="2">The sequence shown here is derived from an EMBL/GenBank/DDBJ whole genome shotgun (WGS) entry which is preliminary data.</text>
</comment>
<dbReference type="EMBL" id="JAJEPU010000008">
    <property type="protein sequence ID" value="MCC2164132.1"/>
    <property type="molecule type" value="Genomic_DNA"/>
</dbReference>
<dbReference type="SMART" id="SM00327">
    <property type="entry name" value="VWA"/>
    <property type="match status" value="1"/>
</dbReference>
<dbReference type="Pfam" id="PF00092">
    <property type="entry name" value="VWA"/>
    <property type="match status" value="1"/>
</dbReference>
<dbReference type="PIRSF" id="PIRSF020634">
    <property type="entry name" value="TerY_vWA"/>
    <property type="match status" value="1"/>
</dbReference>
<dbReference type="InterPro" id="IPR036465">
    <property type="entry name" value="vWFA_dom_sf"/>
</dbReference>
<dbReference type="InterPro" id="IPR002035">
    <property type="entry name" value="VWF_A"/>
</dbReference>
<organism evidence="2 3">
    <name type="scientific">Brotaphodocola catenula</name>
    <dbReference type="NCBI Taxonomy" id="2885361"/>
    <lineage>
        <taxon>Bacteria</taxon>
        <taxon>Bacillati</taxon>
        <taxon>Bacillota</taxon>
        <taxon>Clostridia</taxon>
        <taxon>Lachnospirales</taxon>
        <taxon>Lachnospiraceae</taxon>
        <taxon>Brotaphodocola</taxon>
    </lineage>
</organism>
<gene>
    <name evidence="2" type="ORF">LKD32_04390</name>
</gene>
<dbReference type="Gene3D" id="3.40.50.410">
    <property type="entry name" value="von Willebrand factor, type A domain"/>
    <property type="match status" value="1"/>
</dbReference>
<dbReference type="AlphaFoldDB" id="A0AAE3DJH7"/>
<evidence type="ECO:0000313" key="2">
    <source>
        <dbReference type="EMBL" id="MCC2164132.1"/>
    </source>
</evidence>
<proteinExistence type="predicted"/>
<dbReference type="Proteomes" id="UP001198962">
    <property type="component" value="Unassembled WGS sequence"/>
</dbReference>